<protein>
    <submittedName>
        <fullName evidence="1">Uncharacterized protein</fullName>
    </submittedName>
</protein>
<accession>A0A1D1W8E9</accession>
<comment type="caution">
    <text evidence="1">The sequence shown here is derived from an EMBL/GenBank/DDBJ whole genome shotgun (WGS) entry which is preliminary data.</text>
</comment>
<keyword evidence="2" id="KW-1185">Reference proteome</keyword>
<evidence type="ECO:0000313" key="1">
    <source>
        <dbReference type="EMBL" id="GAV08568.1"/>
    </source>
</evidence>
<proteinExistence type="predicted"/>
<evidence type="ECO:0000313" key="2">
    <source>
        <dbReference type="Proteomes" id="UP000186922"/>
    </source>
</evidence>
<dbReference type="Proteomes" id="UP000186922">
    <property type="component" value="Unassembled WGS sequence"/>
</dbReference>
<organism evidence="1 2">
    <name type="scientific">Ramazzottius varieornatus</name>
    <name type="common">Water bear</name>
    <name type="synonym">Tardigrade</name>
    <dbReference type="NCBI Taxonomy" id="947166"/>
    <lineage>
        <taxon>Eukaryota</taxon>
        <taxon>Metazoa</taxon>
        <taxon>Ecdysozoa</taxon>
        <taxon>Tardigrada</taxon>
        <taxon>Eutardigrada</taxon>
        <taxon>Parachela</taxon>
        <taxon>Hypsibioidea</taxon>
        <taxon>Ramazzottiidae</taxon>
        <taxon>Ramazzottius</taxon>
    </lineage>
</organism>
<dbReference type="AlphaFoldDB" id="A0A1D1W8E9"/>
<name>A0A1D1W8E9_RAMVA</name>
<reference evidence="1 2" key="1">
    <citation type="journal article" date="2016" name="Nat. Commun.">
        <title>Extremotolerant tardigrade genome and improved radiotolerance of human cultured cells by tardigrade-unique protein.</title>
        <authorList>
            <person name="Hashimoto T."/>
            <person name="Horikawa D.D."/>
            <person name="Saito Y."/>
            <person name="Kuwahara H."/>
            <person name="Kozuka-Hata H."/>
            <person name="Shin-I T."/>
            <person name="Minakuchi Y."/>
            <person name="Ohishi K."/>
            <person name="Motoyama A."/>
            <person name="Aizu T."/>
            <person name="Enomoto A."/>
            <person name="Kondo K."/>
            <person name="Tanaka S."/>
            <person name="Hara Y."/>
            <person name="Koshikawa S."/>
            <person name="Sagara H."/>
            <person name="Miura T."/>
            <person name="Yokobori S."/>
            <person name="Miyagawa K."/>
            <person name="Suzuki Y."/>
            <person name="Kubo T."/>
            <person name="Oyama M."/>
            <person name="Kohara Y."/>
            <person name="Fujiyama A."/>
            <person name="Arakawa K."/>
            <person name="Katayama T."/>
            <person name="Toyoda A."/>
            <person name="Kunieda T."/>
        </authorList>
    </citation>
    <scope>NUCLEOTIDE SEQUENCE [LARGE SCALE GENOMIC DNA]</scope>
    <source>
        <strain evidence="1 2">YOKOZUNA-1</strain>
    </source>
</reference>
<dbReference type="EMBL" id="BDGG01000018">
    <property type="protein sequence ID" value="GAV08568.1"/>
    <property type="molecule type" value="Genomic_DNA"/>
</dbReference>
<sequence length="115" mass="13117">MFGIRKPTHDVPELAERPLYLKCTVHDKISFQKGAERLIYGRRTKISVKPMRKLDFLCPAGSTDTHFRKLILSYTVSLGDVVLALELHAAYKGFTPIGPLRPKNKYGRKLDEFSL</sequence>
<gene>
    <name evidence="1" type="primary">RvY_18235</name>
    <name evidence="1" type="synonym">RvY_18235.2</name>
    <name evidence="1" type="ORF">RvY_18235-2</name>
</gene>